<dbReference type="NCBIfam" id="TIGR01643">
    <property type="entry name" value="YD_repeat_2x"/>
    <property type="match status" value="3"/>
</dbReference>
<dbReference type="PANTHER" id="PTHR32305">
    <property type="match status" value="1"/>
</dbReference>
<evidence type="ECO:0000313" key="4">
    <source>
        <dbReference type="Proteomes" id="UP000007721"/>
    </source>
</evidence>
<evidence type="ECO:0000259" key="2">
    <source>
        <dbReference type="Pfam" id="PF25023"/>
    </source>
</evidence>
<dbReference type="RefSeq" id="WP_012648738.1">
    <property type="nucleotide sequence ID" value="NC_011979.1"/>
</dbReference>
<dbReference type="PANTHER" id="PTHR32305:SF15">
    <property type="entry name" value="PROTEIN RHSA-RELATED"/>
    <property type="match status" value="1"/>
</dbReference>
<dbReference type="InterPro" id="IPR056823">
    <property type="entry name" value="TEN-like_YD-shell"/>
</dbReference>
<accession>B9M6Z1</accession>
<dbReference type="KEGG" id="geo:Geob_3673"/>
<evidence type="ECO:0000256" key="1">
    <source>
        <dbReference type="ARBA" id="ARBA00022737"/>
    </source>
</evidence>
<evidence type="ECO:0000313" key="3">
    <source>
        <dbReference type="EMBL" id="ACM22012.1"/>
    </source>
</evidence>
<keyword evidence="1" id="KW-0677">Repeat</keyword>
<reference evidence="3 4" key="1">
    <citation type="submission" date="2009-01" db="EMBL/GenBank/DDBJ databases">
        <title>Complete sequence of Geobacter sp. FRC-32.</title>
        <authorList>
            <consortium name="US DOE Joint Genome Institute"/>
            <person name="Lucas S."/>
            <person name="Copeland A."/>
            <person name="Lapidus A."/>
            <person name="Glavina del Rio T."/>
            <person name="Dalin E."/>
            <person name="Tice H."/>
            <person name="Bruce D."/>
            <person name="Goodwin L."/>
            <person name="Pitluck S."/>
            <person name="Saunders E."/>
            <person name="Brettin T."/>
            <person name="Detter J.C."/>
            <person name="Han C."/>
            <person name="Larimer F."/>
            <person name="Land M."/>
            <person name="Hauser L."/>
            <person name="Kyrpides N."/>
            <person name="Ovchinnikova G."/>
            <person name="Kostka J."/>
            <person name="Richardson P."/>
        </authorList>
    </citation>
    <scope>NUCLEOTIDE SEQUENCE [LARGE SCALE GENOMIC DNA]</scope>
    <source>
        <strain evidence="4">DSM 22248 / JCM 15807 / FRC-32</strain>
    </source>
</reference>
<gene>
    <name evidence="3" type="ordered locus">Geob_3673</name>
</gene>
<dbReference type="PRINTS" id="PR00394">
    <property type="entry name" value="RHSPROTEIN"/>
</dbReference>
<sequence length="1071" mass="117692">MGRTVTYDHDAFGNLTAVTTPLLRAAYSYTDPNNKHLMTSVDEGGGAFVNTGSAAGRVTKQSHGNGTIDFNYITPGKKTQITTTIKDPAGAVLNTQTRTVEFDDQGQPSKVTDTFGNETRYTRNDKTWILREEYWENTGTPATPNLVLKTANDFTYDDKGNILTETRGSGSAVAKTASYTYHPTFGRLVTKTMKSAVNPLQDSVLTYAYDGTGNVSSSTETGLSGDGTSYTYTTSYEYDIHGHVTRIDGPRTDVEDVTTFTYDPVTSNRLTMTEPLIGTTTYANYDGLGNPGTITDPNGNTTTYTYDNVGRVLTIKAPGDTAVTEYGYTTVGCASCGGTISKIDHIIFPQGNRIDYFYDSMGNLSKIADTQGNSINYTYDSEGNQLKEEIKDPTGILQKTISYQYDALSRLTKTIYPDNTFSQYTYDNLGNQTSFKDPKQNITTSQYDSLSRLTATIQPGNITTGFNYNSNNNLTTVTDGNTNSTVYKYDDKGRVYQTISPDTGATTYTYDPAGNLKTKTDAKGITIAYTYDAANRLTKTDYPTDTDITYTYDNCVNGKGRLCAVADQSGTTSYEYTKKVQIAKENQTIDGIPYITQYTYDMNGNTRTITYPSGRVITYNYTNDRVTSMTSTIGGVTTTLAGNIAYKPFGGLASLTYGNALPRTINYDNQYRIASTTTGTIQSLSYGFDANSNITSITNTLDNTKNKSYSYDALNRLSSATGTWGNMLWTYDPVGNRLTQVDSVGTSSYVYQPGSNKLTGITGATTSSFAYDANGNTVTDNATTYTYNQNQRLIRAAAIQTGDYAYNASGERVKKTTVGTTTHFVYDRAGSLLIENASDGLTEYVYLNGEPVAKIDATGTSYIHTDHLGTPQMMTDASGAKVWAIEARPFGDNAAITGAGMLNLRFPGQYFDTETGNHYNYFRDYNPSVGRYIQKDPIGIAGGINLYSYVQNNPINWVDPEGLSPYSDLLKRAREYKPCDDKDRETLQQVLENLLPIGMTEKFTKSILSSSEIIAKGRNIRKVDELVEKFGGKAKDWLKKKGWDEFGKEWHWYENNGNKVGKKPAGSPDPF</sequence>
<keyword evidence="4" id="KW-1185">Reference proteome</keyword>
<dbReference type="InterPro" id="IPR050708">
    <property type="entry name" value="T6SS_VgrG/RHS"/>
</dbReference>
<feature type="domain" description="Teneurin-like YD-shell" evidence="2">
    <location>
        <begin position="679"/>
        <end position="955"/>
    </location>
</feature>
<dbReference type="NCBIfam" id="TIGR03696">
    <property type="entry name" value="Rhs_assc_core"/>
    <property type="match status" value="1"/>
</dbReference>
<organism evidence="3 4">
    <name type="scientific">Geotalea daltonii (strain DSM 22248 / JCM 15807 / FRC-32)</name>
    <name type="common">Geobacter daltonii</name>
    <dbReference type="NCBI Taxonomy" id="316067"/>
    <lineage>
        <taxon>Bacteria</taxon>
        <taxon>Pseudomonadati</taxon>
        <taxon>Thermodesulfobacteriota</taxon>
        <taxon>Desulfuromonadia</taxon>
        <taxon>Geobacterales</taxon>
        <taxon>Geobacteraceae</taxon>
        <taxon>Geotalea</taxon>
    </lineage>
</organism>
<name>B9M6Z1_GEODF</name>
<dbReference type="AlphaFoldDB" id="B9M6Z1"/>
<dbReference type="EMBL" id="CP001390">
    <property type="protein sequence ID" value="ACM22012.1"/>
    <property type="molecule type" value="Genomic_DNA"/>
</dbReference>
<dbReference type="InterPro" id="IPR006530">
    <property type="entry name" value="YD"/>
</dbReference>
<dbReference type="Proteomes" id="UP000007721">
    <property type="component" value="Chromosome"/>
</dbReference>
<dbReference type="Pfam" id="PF05593">
    <property type="entry name" value="RHS_repeat"/>
    <property type="match status" value="3"/>
</dbReference>
<dbReference type="STRING" id="316067.Geob_3673"/>
<dbReference type="eggNOG" id="COG3209">
    <property type="taxonomic scope" value="Bacteria"/>
</dbReference>
<dbReference type="Gene3D" id="2.180.10.10">
    <property type="entry name" value="RHS repeat-associated core"/>
    <property type="match status" value="4"/>
</dbReference>
<dbReference type="HOGENOM" id="CLU_003684_0_1_7"/>
<dbReference type="InterPro" id="IPR031325">
    <property type="entry name" value="RHS_repeat"/>
</dbReference>
<protein>
    <submittedName>
        <fullName evidence="3">RHS repeat protein</fullName>
    </submittedName>
</protein>
<proteinExistence type="predicted"/>
<dbReference type="InterPro" id="IPR022385">
    <property type="entry name" value="Rhs_assc_core"/>
</dbReference>
<dbReference type="Pfam" id="PF25023">
    <property type="entry name" value="TEN_YD-shell"/>
    <property type="match status" value="1"/>
</dbReference>